<dbReference type="InParanoid" id="A0A409Y227"/>
<organism evidence="3 4">
    <name type="scientific">Gymnopilus dilepis</name>
    <dbReference type="NCBI Taxonomy" id="231916"/>
    <lineage>
        <taxon>Eukaryota</taxon>
        <taxon>Fungi</taxon>
        <taxon>Dikarya</taxon>
        <taxon>Basidiomycota</taxon>
        <taxon>Agaricomycotina</taxon>
        <taxon>Agaricomycetes</taxon>
        <taxon>Agaricomycetidae</taxon>
        <taxon>Agaricales</taxon>
        <taxon>Agaricineae</taxon>
        <taxon>Hymenogastraceae</taxon>
        <taxon>Gymnopilus</taxon>
    </lineage>
</organism>
<dbReference type="Proteomes" id="UP000284706">
    <property type="component" value="Unassembled WGS sequence"/>
</dbReference>
<protein>
    <submittedName>
        <fullName evidence="3">Uncharacterized protein</fullName>
    </submittedName>
</protein>
<dbReference type="AlphaFoldDB" id="A0A409Y227"/>
<evidence type="ECO:0000313" key="3">
    <source>
        <dbReference type="EMBL" id="PPQ97096.1"/>
    </source>
</evidence>
<dbReference type="EMBL" id="NHYE01001292">
    <property type="protein sequence ID" value="PPQ97096.1"/>
    <property type="molecule type" value="Genomic_DNA"/>
</dbReference>
<evidence type="ECO:0000256" key="2">
    <source>
        <dbReference type="SAM" id="MobiDB-lite"/>
    </source>
</evidence>
<sequence length="212" mass="23881">MPTTRKQVYVLKEPAEYYNFRLEDGNLLAFPIFVDCEDGKNFVQCDICQAYIRCGGYIDTHRKTGKCFKKAESNKRSREQQLEHQRAREALQELRGAASRLPSNVINSASVQRTDPLSEELENNSVTPTAGLTPRPSRADLHIGVRCEPEAEQHTDLPPSSPPSLKDLYEPPEYDVKTIDESGQEGDWEDDPDTSNTPICPGQRIKWTVGSV</sequence>
<accession>A0A409Y227</accession>
<reference evidence="3 4" key="1">
    <citation type="journal article" date="2018" name="Evol. Lett.">
        <title>Horizontal gene cluster transfer increased hallucinogenic mushroom diversity.</title>
        <authorList>
            <person name="Reynolds H.T."/>
            <person name="Vijayakumar V."/>
            <person name="Gluck-Thaler E."/>
            <person name="Korotkin H.B."/>
            <person name="Matheny P.B."/>
            <person name="Slot J.C."/>
        </authorList>
    </citation>
    <scope>NUCLEOTIDE SEQUENCE [LARGE SCALE GENOMIC DNA]</scope>
    <source>
        <strain evidence="3 4">SRW20</strain>
    </source>
</reference>
<feature type="compositionally biased region" description="Polar residues" evidence="2">
    <location>
        <begin position="105"/>
        <end position="115"/>
    </location>
</feature>
<comment type="caution">
    <text evidence="3">The sequence shown here is derived from an EMBL/GenBank/DDBJ whole genome shotgun (WGS) entry which is preliminary data.</text>
</comment>
<feature type="compositionally biased region" description="Basic and acidic residues" evidence="2">
    <location>
        <begin position="137"/>
        <end position="155"/>
    </location>
</feature>
<feature type="region of interest" description="Disordered" evidence="2">
    <location>
        <begin position="105"/>
        <end position="212"/>
    </location>
</feature>
<keyword evidence="1" id="KW-0175">Coiled coil</keyword>
<feature type="compositionally biased region" description="Acidic residues" evidence="2">
    <location>
        <begin position="182"/>
        <end position="193"/>
    </location>
</feature>
<evidence type="ECO:0000313" key="4">
    <source>
        <dbReference type="Proteomes" id="UP000284706"/>
    </source>
</evidence>
<feature type="coiled-coil region" evidence="1">
    <location>
        <begin position="68"/>
        <end position="97"/>
    </location>
</feature>
<proteinExistence type="predicted"/>
<gene>
    <name evidence="3" type="ORF">CVT26_001024</name>
</gene>
<evidence type="ECO:0000256" key="1">
    <source>
        <dbReference type="SAM" id="Coils"/>
    </source>
</evidence>
<name>A0A409Y227_9AGAR</name>
<keyword evidence="4" id="KW-1185">Reference proteome</keyword>